<dbReference type="InterPro" id="IPR026284">
    <property type="entry name" value="A2MG_proteobact"/>
</dbReference>
<sequence>MYRAARAFAPRSLSILTLLAATVLTLGGCGSPPSAPPAPAVSTGTTSVAETRPATPSEFTVASAHAKPYNGQLAIVLEFSQPLAGALAFDQLISVKDAKGGVVSGAWSLDEDGTTLRFPYVKANETYSVTFTGEIAAAGGSTLPANFRRDIFTGPLEPAVAFASQGHVLPARDTRGLPLVSVNVREVDVEFFRVREKELSQFFASFQGNGRRYDYQLDSDYHYSGRTPLTAIADSVYANRFTVSGKENERAVTYLPIQDLPELSVPGVYFAVLKRAGRFKDAWETCYFFVSDIGLHTRVYKEQLFVHTASLKSGVATSGVDIDILDKKGETIVSARTDDDGNALIPYKLDASHVVVARHGRDISLLPMNQPALDLSDFVVAGRKQTWFDVFAWSGRDLYRPGETLRLSALLRDFDGKPIDPQPLFLTLKQPDGKTWAQARLEPRDLGLVEWSYELPADVPTGRWQVEFRVDPAAKEASQAITFRVEEFLPERLKLALDSTAARLRPGEALPLSVEGDYLYGAPASGNRFTARLTLANETHPVEKLKDYHFGDPTLELPKGAKDVIDQALDNDGKLTASVPLAAAALPAAPISAIISGSVYESGGRTVTRTLKRTQWPADTLVGVHPLFDLKDGAPANGSAGFQIVRSDAEGQLAAGTVKVTLVREERDYHWNYDRDSGWRFDFTRHYMAGDTREVTLDAGQAGKIEFPVTWGNYRLEVLDPATGLTMRFPFVAGWSYDNDNAGKEARPDKVKLALDKSQYRAGDTLKVTVTPPQGATGILLVESDRLLLARTIQVKDRAEFELPVTADWERHDVYISTILLRGGSASSKVTPARAVGVVHVPMDRGDRKVAVTVTAPESMKPETDMAVTVKAPALAGQKAYVTVSAVDVGILNITQFPLPDATAWFFGQRRLGVDAYDLYGRVIESFEGSTARLRYGGDLLLSALPQARRPTAKVKTVDLYSGPVQLDAQGTAEVTLAVPDFNGTLRVATLVFGADRYGNAQAETIVRAPLVAEVSSPRALAPGDKAVLTLDVTNFSGIAQDVDLRVEATAPLRVDNGRRAIRLDDGAKSTAQFPLSAGEGNGIGHFRLVAKAGDIRIERDYEIAIRPAWPSVVLSTPRALETATPISLGEGSYAGLMPSTVAASISVSRLPPLPFASAMRHLLDYAYGCIEQTTSKAYGLLALDEAHAKILGLAPVPEAARRDRIARAISRISSMQIPSGHFSMWGGDSHVNEMLTPYVTEFLLDARDSGFAVPEEMLQRSLKRLNDDLLSGGHPYYSYDHPDHLRFADQAWSAYVLARVQRAPLGTLRTLFDNERQKSITALPLVHLGIALTLQGDKVRGEKAIAEAFAKKVERPAWLGDYGSDLRDTALMVALLHQFDLATPEHAARVVQLGRELVARRQEKTDKHAARIWLSTQDQVAIARLGKQLVAGNTAAIEGKLVIGGTTTPLVSPALWTRTFTPAEIASGVRIEPAGEGPFYVSEDVAGIPNQAPPPDENAVFIRRRWYTLDGAEWKGTSLKEGEGLIVGIQLEARQAMKDALLVDLLPAGLELENFNLTDSRQWADVVVNGVQVAERAYAADVTHEEFRDDRYVAALSLQKGQKANVFYLVRAVSPGTFVVPPTSVEDMYRPQLRAIGESVPATIEVREP</sequence>
<dbReference type="InterPro" id="IPR002890">
    <property type="entry name" value="MG2"/>
</dbReference>
<keyword evidence="3" id="KW-0472">Membrane</keyword>
<dbReference type="InterPro" id="IPR049120">
    <property type="entry name" value="A2M_bMG2"/>
</dbReference>
<dbReference type="Pfam" id="PF17970">
    <property type="entry name" value="bMG1"/>
    <property type="match status" value="1"/>
</dbReference>
<keyword evidence="3" id="KW-1003">Cell membrane</keyword>
<dbReference type="Pfam" id="PF11974">
    <property type="entry name" value="bMG3"/>
    <property type="match status" value="1"/>
</dbReference>
<name>A0ABY6BD97_9GAMM</name>
<reference evidence="7" key="1">
    <citation type="submission" date="2022-09" db="EMBL/GenBank/DDBJ databases">
        <title>Tahibacter sp. nov., isolated from a fresh water.</title>
        <authorList>
            <person name="Baek J.H."/>
            <person name="Lee J.K."/>
            <person name="Kim J.M."/>
            <person name="Jeon C.O."/>
        </authorList>
    </citation>
    <scope>NUCLEOTIDE SEQUENCE</scope>
    <source>
        <strain evidence="7">W38</strain>
    </source>
</reference>
<dbReference type="PIRSF" id="PIRSF038980">
    <property type="entry name" value="A2M_bac"/>
    <property type="match status" value="1"/>
</dbReference>
<evidence type="ECO:0000259" key="6">
    <source>
        <dbReference type="SMART" id="SM01360"/>
    </source>
</evidence>
<protein>
    <recommendedName>
        <fullName evidence="3">Alpha-2-macroglobulin</fullName>
    </recommendedName>
</protein>
<dbReference type="Proteomes" id="UP001064632">
    <property type="component" value="Chromosome"/>
</dbReference>
<dbReference type="PANTHER" id="PTHR40094:SF1">
    <property type="entry name" value="UBIQUITIN DOMAIN-CONTAINING PROTEIN"/>
    <property type="match status" value="1"/>
</dbReference>
<evidence type="ECO:0000313" key="8">
    <source>
        <dbReference type="Proteomes" id="UP001064632"/>
    </source>
</evidence>
<evidence type="ECO:0000256" key="2">
    <source>
        <dbReference type="ARBA" id="ARBA00022729"/>
    </source>
</evidence>
<dbReference type="EMBL" id="CP104694">
    <property type="protein sequence ID" value="UXI67085.1"/>
    <property type="molecule type" value="Genomic_DNA"/>
</dbReference>
<organism evidence="7 8">
    <name type="scientific">Tahibacter amnicola</name>
    <dbReference type="NCBI Taxonomy" id="2976241"/>
    <lineage>
        <taxon>Bacteria</taxon>
        <taxon>Pseudomonadati</taxon>
        <taxon>Pseudomonadota</taxon>
        <taxon>Gammaproteobacteria</taxon>
        <taxon>Lysobacterales</taxon>
        <taxon>Rhodanobacteraceae</taxon>
        <taxon>Tahibacter</taxon>
    </lineage>
</organism>
<dbReference type="Pfam" id="PF17972">
    <property type="entry name" value="bMG5"/>
    <property type="match status" value="1"/>
</dbReference>
<dbReference type="Pfam" id="PF21142">
    <property type="entry name" value="A2M_bMG2"/>
    <property type="match status" value="1"/>
</dbReference>
<keyword evidence="3" id="KW-0646">Protease inhibitor</keyword>
<dbReference type="InterPro" id="IPR041246">
    <property type="entry name" value="Bact_MG10"/>
</dbReference>
<dbReference type="SMART" id="SM01360">
    <property type="entry name" value="A2M"/>
    <property type="match status" value="1"/>
</dbReference>
<proteinExistence type="inferred from homology"/>
<dbReference type="Gene3D" id="1.50.10.20">
    <property type="match status" value="1"/>
</dbReference>
<dbReference type="Pfam" id="PF17962">
    <property type="entry name" value="bMG6"/>
    <property type="match status" value="1"/>
</dbReference>
<dbReference type="Pfam" id="PF17973">
    <property type="entry name" value="bMG10"/>
    <property type="match status" value="1"/>
</dbReference>
<feature type="domain" description="Alpha-2-macroglobulin bait region" evidence="5">
    <location>
        <begin position="751"/>
        <end position="894"/>
    </location>
</feature>
<keyword evidence="2 4" id="KW-0732">Signal</keyword>
<dbReference type="Pfam" id="PF01835">
    <property type="entry name" value="MG2"/>
    <property type="match status" value="1"/>
</dbReference>
<comment type="similarity">
    <text evidence="1">Belongs to the protease inhibitor I39 (alpha-2-macroglobulin) family. Bacterial alpha-2-macroglobulin subfamily.</text>
</comment>
<dbReference type="SMART" id="SM01359">
    <property type="entry name" value="A2M_N_2"/>
    <property type="match status" value="1"/>
</dbReference>
<dbReference type="InterPro" id="IPR040639">
    <property type="entry name" value="A2MG_MG1"/>
</dbReference>
<feature type="signal peptide" evidence="4">
    <location>
        <begin position="1"/>
        <end position="20"/>
    </location>
</feature>
<dbReference type="SUPFAM" id="SSF48239">
    <property type="entry name" value="Terpenoid cyclases/Protein prenyltransferases"/>
    <property type="match status" value="1"/>
</dbReference>
<comment type="function">
    <text evidence="3">Protects the bacterial cell from host peptidases.</text>
</comment>
<dbReference type="Gene3D" id="2.60.40.1930">
    <property type="match status" value="1"/>
</dbReference>
<feature type="chain" id="PRO_5046132926" description="Alpha-2-macroglobulin" evidence="4">
    <location>
        <begin position="21"/>
        <end position="1650"/>
    </location>
</feature>
<dbReference type="RefSeq" id="WP_261694061.1">
    <property type="nucleotide sequence ID" value="NZ_CP104694.1"/>
</dbReference>
<dbReference type="InterPro" id="IPR008930">
    <property type="entry name" value="Terpenoid_cyclase/PrenylTrfase"/>
</dbReference>
<dbReference type="InterPro" id="IPR041462">
    <property type="entry name" value="Bact_A2M_MG6"/>
</dbReference>
<dbReference type="InterPro" id="IPR051802">
    <property type="entry name" value="YfhM-like"/>
</dbReference>
<dbReference type="InterPro" id="IPR001599">
    <property type="entry name" value="Macroglobln_a2"/>
</dbReference>
<evidence type="ECO:0000256" key="4">
    <source>
        <dbReference type="SAM" id="SignalP"/>
    </source>
</evidence>
<dbReference type="PANTHER" id="PTHR40094">
    <property type="entry name" value="ALPHA-2-MACROGLOBULIN HOMOLOG"/>
    <property type="match status" value="1"/>
</dbReference>
<dbReference type="InterPro" id="IPR041203">
    <property type="entry name" value="Bact_A2M_MG5"/>
</dbReference>
<accession>A0ABY6BD97</accession>
<evidence type="ECO:0000259" key="5">
    <source>
        <dbReference type="SMART" id="SM01359"/>
    </source>
</evidence>
<feature type="domain" description="Alpha-2-macroglobulin" evidence="6">
    <location>
        <begin position="958"/>
        <end position="1047"/>
    </location>
</feature>
<dbReference type="Pfam" id="PF00207">
    <property type="entry name" value="A2M"/>
    <property type="match status" value="1"/>
</dbReference>
<gene>
    <name evidence="7" type="ORF">N4264_20390</name>
</gene>
<dbReference type="CDD" id="cd02891">
    <property type="entry name" value="A2M_like"/>
    <property type="match status" value="1"/>
</dbReference>
<dbReference type="PROSITE" id="PS51257">
    <property type="entry name" value="PROKAR_LIPOPROTEIN"/>
    <property type="match status" value="1"/>
</dbReference>
<evidence type="ECO:0000313" key="7">
    <source>
        <dbReference type="EMBL" id="UXI67085.1"/>
    </source>
</evidence>
<keyword evidence="8" id="KW-1185">Reference proteome</keyword>
<dbReference type="InterPro" id="IPR011625">
    <property type="entry name" value="A2M_N_BRD"/>
</dbReference>
<dbReference type="Pfam" id="PF07703">
    <property type="entry name" value="A2M_BRD"/>
    <property type="match status" value="1"/>
</dbReference>
<dbReference type="InterPro" id="IPR021868">
    <property type="entry name" value="Alpha_2_Macroglob_MG3"/>
</dbReference>
<evidence type="ECO:0000256" key="3">
    <source>
        <dbReference type="PIRNR" id="PIRNR038980"/>
    </source>
</evidence>
<evidence type="ECO:0000256" key="1">
    <source>
        <dbReference type="ARBA" id="ARBA00010556"/>
    </source>
</evidence>